<dbReference type="InterPro" id="IPR002889">
    <property type="entry name" value="WSC_carb-bd"/>
</dbReference>
<evidence type="ECO:0000256" key="2">
    <source>
        <dbReference type="ARBA" id="ARBA00022692"/>
    </source>
</evidence>
<gene>
    <name evidence="11" type="ORF">BDY21DRAFT_282204</name>
</gene>
<keyword evidence="5 8" id="KW-0472">Membrane</keyword>
<comment type="subcellular location">
    <subcellularLocation>
        <location evidence="1">Membrane</location>
        <topology evidence="1">Single-pass membrane protein</topology>
    </subcellularLocation>
</comment>
<dbReference type="InterPro" id="IPR051836">
    <property type="entry name" value="Kremen_rcpt"/>
</dbReference>
<feature type="transmembrane region" description="Helical" evidence="8">
    <location>
        <begin position="179"/>
        <end position="203"/>
    </location>
</feature>
<dbReference type="Proteomes" id="UP000799766">
    <property type="component" value="Unassembled WGS sequence"/>
</dbReference>
<keyword evidence="2 8" id="KW-0812">Transmembrane</keyword>
<proteinExistence type="predicted"/>
<dbReference type="AlphaFoldDB" id="A0A6A6P660"/>
<dbReference type="PANTHER" id="PTHR24269:SF23">
    <property type="entry name" value="PLASMA MEMBRANE SENSOR TRANSDUCER (EUROFUNG)"/>
    <property type="match status" value="1"/>
</dbReference>
<feature type="region of interest" description="Disordered" evidence="7">
    <location>
        <begin position="226"/>
        <end position="246"/>
    </location>
</feature>
<evidence type="ECO:0000256" key="6">
    <source>
        <dbReference type="ARBA" id="ARBA00023180"/>
    </source>
</evidence>
<feature type="domain" description="WSC" evidence="10">
    <location>
        <begin position="38"/>
        <end position="127"/>
    </location>
</feature>
<dbReference type="GO" id="GO:0005886">
    <property type="term" value="C:plasma membrane"/>
    <property type="evidence" value="ECO:0007669"/>
    <property type="project" value="TreeGrafter"/>
</dbReference>
<name>A0A6A6P660_9PEZI</name>
<evidence type="ECO:0000256" key="9">
    <source>
        <dbReference type="SAM" id="SignalP"/>
    </source>
</evidence>
<accession>A0A6A6P660</accession>
<protein>
    <recommendedName>
        <fullName evidence="10">WSC domain-containing protein</fullName>
    </recommendedName>
</protein>
<dbReference type="PROSITE" id="PS51212">
    <property type="entry name" value="WSC"/>
    <property type="match status" value="1"/>
</dbReference>
<dbReference type="OrthoDB" id="2019572at2759"/>
<evidence type="ECO:0000256" key="8">
    <source>
        <dbReference type="SAM" id="Phobius"/>
    </source>
</evidence>
<dbReference type="PANTHER" id="PTHR24269">
    <property type="entry name" value="KREMEN PROTEIN"/>
    <property type="match status" value="1"/>
</dbReference>
<keyword evidence="12" id="KW-1185">Reference proteome</keyword>
<evidence type="ECO:0000256" key="1">
    <source>
        <dbReference type="ARBA" id="ARBA00004167"/>
    </source>
</evidence>
<sequence>MVSTGFAAVVAATSIFSLAATTAAQSIASATYTGPLRSLTYKGCYSDSEPLVDHGEYIFQTSGNCQPVCVGLGKAVMGLVNGTNCFCGDLLPAEDSEVDEDNCDTPCAGFDQESCGGNNYWSVYLTGATLNSVGHFGGSSARASSTAVRSSDAAAIVTVGGSTVLVTMAPGGDSGPNKVGIAVGVVVGVVVISSIVGGVFLYLRHRRRKMVEEEYRRQAAVNAFVAGGKHPPGSSSASHSSVNDTRLDPEVVMQRRASDGSIADNEDYSRRILKVVNPDR</sequence>
<dbReference type="EMBL" id="MU001675">
    <property type="protein sequence ID" value="KAF2459359.1"/>
    <property type="molecule type" value="Genomic_DNA"/>
</dbReference>
<evidence type="ECO:0000256" key="5">
    <source>
        <dbReference type="ARBA" id="ARBA00023136"/>
    </source>
</evidence>
<feature type="signal peptide" evidence="9">
    <location>
        <begin position="1"/>
        <end position="24"/>
    </location>
</feature>
<dbReference type="SMART" id="SM00321">
    <property type="entry name" value="WSC"/>
    <property type="match status" value="1"/>
</dbReference>
<keyword evidence="3 9" id="KW-0732">Signal</keyword>
<evidence type="ECO:0000259" key="10">
    <source>
        <dbReference type="PROSITE" id="PS51212"/>
    </source>
</evidence>
<reference evidence="11" key="1">
    <citation type="journal article" date="2020" name="Stud. Mycol.">
        <title>101 Dothideomycetes genomes: a test case for predicting lifestyles and emergence of pathogens.</title>
        <authorList>
            <person name="Haridas S."/>
            <person name="Albert R."/>
            <person name="Binder M."/>
            <person name="Bloem J."/>
            <person name="Labutti K."/>
            <person name="Salamov A."/>
            <person name="Andreopoulos B."/>
            <person name="Baker S."/>
            <person name="Barry K."/>
            <person name="Bills G."/>
            <person name="Bluhm B."/>
            <person name="Cannon C."/>
            <person name="Castanera R."/>
            <person name="Culley D."/>
            <person name="Daum C."/>
            <person name="Ezra D."/>
            <person name="Gonzalez J."/>
            <person name="Henrissat B."/>
            <person name="Kuo A."/>
            <person name="Liang C."/>
            <person name="Lipzen A."/>
            <person name="Lutzoni F."/>
            <person name="Magnuson J."/>
            <person name="Mondo S."/>
            <person name="Nolan M."/>
            <person name="Ohm R."/>
            <person name="Pangilinan J."/>
            <person name="Park H.-J."/>
            <person name="Ramirez L."/>
            <person name="Alfaro M."/>
            <person name="Sun H."/>
            <person name="Tritt A."/>
            <person name="Yoshinaga Y."/>
            <person name="Zwiers L.-H."/>
            <person name="Turgeon B."/>
            <person name="Goodwin S."/>
            <person name="Spatafora J."/>
            <person name="Crous P."/>
            <person name="Grigoriev I."/>
        </authorList>
    </citation>
    <scope>NUCLEOTIDE SEQUENCE</scope>
    <source>
        <strain evidence="11">ATCC 16933</strain>
    </source>
</reference>
<keyword evidence="6" id="KW-0325">Glycoprotein</keyword>
<feature type="chain" id="PRO_5025460989" description="WSC domain-containing protein" evidence="9">
    <location>
        <begin position="25"/>
        <end position="280"/>
    </location>
</feature>
<evidence type="ECO:0000256" key="3">
    <source>
        <dbReference type="ARBA" id="ARBA00022729"/>
    </source>
</evidence>
<evidence type="ECO:0000256" key="7">
    <source>
        <dbReference type="SAM" id="MobiDB-lite"/>
    </source>
</evidence>
<organism evidence="11 12">
    <name type="scientific">Lineolata rhizophorae</name>
    <dbReference type="NCBI Taxonomy" id="578093"/>
    <lineage>
        <taxon>Eukaryota</taxon>
        <taxon>Fungi</taxon>
        <taxon>Dikarya</taxon>
        <taxon>Ascomycota</taxon>
        <taxon>Pezizomycotina</taxon>
        <taxon>Dothideomycetes</taxon>
        <taxon>Dothideomycetes incertae sedis</taxon>
        <taxon>Lineolatales</taxon>
        <taxon>Lineolataceae</taxon>
        <taxon>Lineolata</taxon>
    </lineage>
</organism>
<evidence type="ECO:0000313" key="12">
    <source>
        <dbReference type="Proteomes" id="UP000799766"/>
    </source>
</evidence>
<evidence type="ECO:0000313" key="11">
    <source>
        <dbReference type="EMBL" id="KAF2459359.1"/>
    </source>
</evidence>
<dbReference type="Pfam" id="PF01822">
    <property type="entry name" value="WSC"/>
    <property type="match status" value="1"/>
</dbReference>
<keyword evidence="4 8" id="KW-1133">Transmembrane helix</keyword>
<feature type="compositionally biased region" description="Low complexity" evidence="7">
    <location>
        <begin position="226"/>
        <end position="241"/>
    </location>
</feature>
<evidence type="ECO:0000256" key="4">
    <source>
        <dbReference type="ARBA" id="ARBA00022989"/>
    </source>
</evidence>